<feature type="domain" description="CzcB-like barrel-sandwich hybrid" evidence="4">
    <location>
        <begin position="86"/>
        <end position="260"/>
    </location>
</feature>
<evidence type="ECO:0000256" key="2">
    <source>
        <dbReference type="SAM" id="MobiDB-lite"/>
    </source>
</evidence>
<dbReference type="KEGG" id="rlc:K227x_25190"/>
<dbReference type="GO" id="GO:0015562">
    <property type="term" value="F:efflux transmembrane transporter activity"/>
    <property type="evidence" value="ECO:0007669"/>
    <property type="project" value="TreeGrafter"/>
</dbReference>
<dbReference type="Proteomes" id="UP000318538">
    <property type="component" value="Chromosome"/>
</dbReference>
<feature type="region of interest" description="Disordered" evidence="2">
    <location>
        <begin position="426"/>
        <end position="469"/>
    </location>
</feature>
<comment type="similarity">
    <text evidence="1">Belongs to the membrane fusion protein (MFP) (TC 8.A.1) family.</text>
</comment>
<dbReference type="RefSeq" id="WP_145169653.1">
    <property type="nucleotide sequence ID" value="NZ_CP036525.1"/>
</dbReference>
<protein>
    <submittedName>
        <fullName evidence="5">Efflux pump periplasmic linker BepF</fullName>
    </submittedName>
</protein>
<feature type="domain" description="CusB-like beta-barrel" evidence="3">
    <location>
        <begin position="275"/>
        <end position="341"/>
    </location>
</feature>
<evidence type="ECO:0000313" key="6">
    <source>
        <dbReference type="Proteomes" id="UP000318538"/>
    </source>
</evidence>
<dbReference type="PANTHER" id="PTHR30469">
    <property type="entry name" value="MULTIDRUG RESISTANCE PROTEIN MDTA"/>
    <property type="match status" value="1"/>
</dbReference>
<dbReference type="OrthoDB" id="252309at2"/>
<dbReference type="Gene3D" id="2.40.50.100">
    <property type="match status" value="1"/>
</dbReference>
<evidence type="ECO:0000259" key="4">
    <source>
        <dbReference type="Pfam" id="PF25973"/>
    </source>
</evidence>
<evidence type="ECO:0000313" key="5">
    <source>
        <dbReference type="EMBL" id="QDT04131.1"/>
    </source>
</evidence>
<accession>A0A517NAH3</accession>
<evidence type="ECO:0000256" key="1">
    <source>
        <dbReference type="ARBA" id="ARBA00009477"/>
    </source>
</evidence>
<dbReference type="InterPro" id="IPR058647">
    <property type="entry name" value="BSH_CzcB-like"/>
</dbReference>
<keyword evidence="6" id="KW-1185">Reference proteome</keyword>
<dbReference type="Pfam" id="PF25954">
    <property type="entry name" value="Beta-barrel_RND_2"/>
    <property type="match status" value="1"/>
</dbReference>
<dbReference type="NCBIfam" id="TIGR01730">
    <property type="entry name" value="RND_mfp"/>
    <property type="match status" value="1"/>
</dbReference>
<dbReference type="Pfam" id="PF25973">
    <property type="entry name" value="BSH_CzcB"/>
    <property type="match status" value="1"/>
</dbReference>
<dbReference type="InterPro" id="IPR058792">
    <property type="entry name" value="Beta-barrel_RND_2"/>
</dbReference>
<dbReference type="AlphaFoldDB" id="A0A517NAH3"/>
<dbReference type="PANTHER" id="PTHR30469:SF15">
    <property type="entry name" value="HLYD FAMILY OF SECRETION PROTEINS"/>
    <property type="match status" value="1"/>
</dbReference>
<organism evidence="5 6">
    <name type="scientific">Rubripirellula lacrimiformis</name>
    <dbReference type="NCBI Taxonomy" id="1930273"/>
    <lineage>
        <taxon>Bacteria</taxon>
        <taxon>Pseudomonadati</taxon>
        <taxon>Planctomycetota</taxon>
        <taxon>Planctomycetia</taxon>
        <taxon>Pirellulales</taxon>
        <taxon>Pirellulaceae</taxon>
        <taxon>Rubripirellula</taxon>
    </lineage>
</organism>
<proteinExistence type="inferred from homology"/>
<feature type="compositionally biased region" description="Basic and acidic residues" evidence="2">
    <location>
        <begin position="459"/>
        <end position="469"/>
    </location>
</feature>
<dbReference type="Gene3D" id="1.10.287.470">
    <property type="entry name" value="Helix hairpin bin"/>
    <property type="match status" value="1"/>
</dbReference>
<dbReference type="SUPFAM" id="SSF111369">
    <property type="entry name" value="HlyD-like secretion proteins"/>
    <property type="match status" value="1"/>
</dbReference>
<sequence>MPPPIPDVPAISNRSASFPISAGLALAVSTAVVLLSAGCRPADVADDGADQSSEMPTISADTFTVQLQSWPTIVRSQGSLHPDEHAVVGAKIGGRVDLVHVEIGDFVQQDDPLATLDQQETLLRIVQAEAQLLQARSTVGLLEGQSADDLDPKNAPPVREAKAIWDEGVAAFERAKTLNRRNAMSAAEFEQAAAAERVSEAQYVSSLNSVAERLASIAVRRAELAIAKQQLADSVVRAPFTGYIQQRDIAPGTYVATGQPIAVMVRTSPLRFRGAVPERHAQALRLGQEVRLTIQSVETPSIATITRISPMLDPRSRTLMFEAEVGNDDHQLRSGLFAEAEVVIDPAAQAIVLPESAVVEFAGNQKVWKVIEGVAAEQTIVTSDRRDGFRRVDDGLVVGDQVFVDGSQGMVAKVSVPGPQAVVAANESATGDSKHLGDGAGKTDAAEVSDSSVPANSRPQDDPNTRESS</sequence>
<dbReference type="InterPro" id="IPR006143">
    <property type="entry name" value="RND_pump_MFP"/>
</dbReference>
<dbReference type="Gene3D" id="2.40.30.170">
    <property type="match status" value="1"/>
</dbReference>
<dbReference type="Gene3D" id="2.40.420.20">
    <property type="match status" value="1"/>
</dbReference>
<dbReference type="GO" id="GO:1990281">
    <property type="term" value="C:efflux pump complex"/>
    <property type="evidence" value="ECO:0007669"/>
    <property type="project" value="TreeGrafter"/>
</dbReference>
<name>A0A517NAH3_9BACT</name>
<feature type="compositionally biased region" description="Polar residues" evidence="2">
    <location>
        <begin position="449"/>
        <end position="458"/>
    </location>
</feature>
<evidence type="ECO:0000259" key="3">
    <source>
        <dbReference type="Pfam" id="PF25954"/>
    </source>
</evidence>
<gene>
    <name evidence="5" type="primary">bepF</name>
    <name evidence="5" type="ORF">K227x_25190</name>
</gene>
<reference evidence="5 6" key="1">
    <citation type="submission" date="2019-02" db="EMBL/GenBank/DDBJ databases">
        <title>Deep-cultivation of Planctomycetes and their phenomic and genomic characterization uncovers novel biology.</title>
        <authorList>
            <person name="Wiegand S."/>
            <person name="Jogler M."/>
            <person name="Boedeker C."/>
            <person name="Pinto D."/>
            <person name="Vollmers J."/>
            <person name="Rivas-Marin E."/>
            <person name="Kohn T."/>
            <person name="Peeters S.H."/>
            <person name="Heuer A."/>
            <person name="Rast P."/>
            <person name="Oberbeckmann S."/>
            <person name="Bunk B."/>
            <person name="Jeske O."/>
            <person name="Meyerdierks A."/>
            <person name="Storesund J.E."/>
            <person name="Kallscheuer N."/>
            <person name="Luecker S."/>
            <person name="Lage O.M."/>
            <person name="Pohl T."/>
            <person name="Merkel B.J."/>
            <person name="Hornburger P."/>
            <person name="Mueller R.-W."/>
            <person name="Bruemmer F."/>
            <person name="Labrenz M."/>
            <person name="Spormann A.M."/>
            <person name="Op den Camp H."/>
            <person name="Overmann J."/>
            <person name="Amann R."/>
            <person name="Jetten M.S.M."/>
            <person name="Mascher T."/>
            <person name="Medema M.H."/>
            <person name="Devos D.P."/>
            <person name="Kaster A.-K."/>
            <person name="Ovreas L."/>
            <person name="Rohde M."/>
            <person name="Galperin M.Y."/>
            <person name="Jogler C."/>
        </authorList>
    </citation>
    <scope>NUCLEOTIDE SEQUENCE [LARGE SCALE GENOMIC DNA]</scope>
    <source>
        <strain evidence="5 6">K22_7</strain>
    </source>
</reference>
<dbReference type="EMBL" id="CP036525">
    <property type="protein sequence ID" value="QDT04131.1"/>
    <property type="molecule type" value="Genomic_DNA"/>
</dbReference>